<dbReference type="Proteomes" id="UP000273044">
    <property type="component" value="Chromosome"/>
</dbReference>
<evidence type="ECO:0000256" key="5">
    <source>
        <dbReference type="SAM" id="MobiDB-lite"/>
    </source>
</evidence>
<accession>A0A3S4UC91</accession>
<keyword evidence="2" id="KW-0812">Transmembrane</keyword>
<evidence type="ECO:0000256" key="3">
    <source>
        <dbReference type="ARBA" id="ARBA00022989"/>
    </source>
</evidence>
<feature type="compositionally biased region" description="Basic residues" evidence="5">
    <location>
        <begin position="184"/>
        <end position="210"/>
    </location>
</feature>
<comment type="subcellular location">
    <subcellularLocation>
        <location evidence="1">Membrane</location>
        <topology evidence="1">Multi-pass membrane protein</topology>
    </subcellularLocation>
</comment>
<keyword evidence="3" id="KW-1133">Transmembrane helix</keyword>
<dbReference type="AlphaFoldDB" id="A0A3S4UC91"/>
<keyword evidence="7" id="KW-1185">Reference proteome</keyword>
<evidence type="ECO:0000256" key="2">
    <source>
        <dbReference type="ARBA" id="ARBA00022692"/>
    </source>
</evidence>
<evidence type="ECO:0000256" key="4">
    <source>
        <dbReference type="ARBA" id="ARBA00023136"/>
    </source>
</evidence>
<dbReference type="OMA" id="EWRSADI"/>
<evidence type="ECO:0000256" key="1">
    <source>
        <dbReference type="ARBA" id="ARBA00004141"/>
    </source>
</evidence>
<protein>
    <submittedName>
        <fullName evidence="6">DoxX</fullName>
    </submittedName>
</protein>
<reference evidence="6 7" key="1">
    <citation type="submission" date="2018-12" db="EMBL/GenBank/DDBJ databases">
        <authorList>
            <consortium name="Pathogen Informatics"/>
        </authorList>
    </citation>
    <scope>NUCLEOTIDE SEQUENCE [LARGE SCALE GENOMIC DNA]</scope>
    <source>
        <strain evidence="6 7">NCTC12967</strain>
    </source>
</reference>
<sequence>MDCNAPPKGIIPGTRPICVGGNCSRSFQPGAEVGKFEVMSLLRFLARSLFASAFVADGVRKVTSPAELAPEAEAFTARVTPLVQRVVPSGYSSHVPDQAESWVRICGAAEVVGGVMFATGIGRRLGACLLANASILNIAVALPEKGADAEEKQARRPDVLKNVALLGASVLAAQDLQGRPSASWRRRNTSRKLRRVNARAARKVRQAVAS</sequence>
<dbReference type="InterPro" id="IPR032808">
    <property type="entry name" value="DoxX"/>
</dbReference>
<evidence type="ECO:0000313" key="7">
    <source>
        <dbReference type="Proteomes" id="UP000273044"/>
    </source>
</evidence>
<organism evidence="6 7">
    <name type="scientific">Arachnia propionica</name>
    <dbReference type="NCBI Taxonomy" id="1750"/>
    <lineage>
        <taxon>Bacteria</taxon>
        <taxon>Bacillati</taxon>
        <taxon>Actinomycetota</taxon>
        <taxon>Actinomycetes</taxon>
        <taxon>Propionibacteriales</taxon>
        <taxon>Propionibacteriaceae</taxon>
        <taxon>Arachnia</taxon>
    </lineage>
</organism>
<dbReference type="GO" id="GO:0016020">
    <property type="term" value="C:membrane"/>
    <property type="evidence" value="ECO:0007669"/>
    <property type="project" value="UniProtKB-SubCell"/>
</dbReference>
<name>A0A3S4UC91_9ACTN</name>
<dbReference type="Pfam" id="PF07681">
    <property type="entry name" value="DoxX"/>
    <property type="match status" value="1"/>
</dbReference>
<keyword evidence="4" id="KW-0472">Membrane</keyword>
<gene>
    <name evidence="6" type="ORF">NCTC12967_01336</name>
</gene>
<dbReference type="EMBL" id="LR134406">
    <property type="protein sequence ID" value="VEH70052.1"/>
    <property type="molecule type" value="Genomic_DNA"/>
</dbReference>
<evidence type="ECO:0000313" key="6">
    <source>
        <dbReference type="EMBL" id="VEH70052.1"/>
    </source>
</evidence>
<proteinExistence type="predicted"/>
<feature type="region of interest" description="Disordered" evidence="5">
    <location>
        <begin position="177"/>
        <end position="210"/>
    </location>
</feature>